<proteinExistence type="predicted"/>
<feature type="compositionally biased region" description="Acidic residues" evidence="2">
    <location>
        <begin position="330"/>
        <end position="355"/>
    </location>
</feature>
<organism evidence="4 5">
    <name type="scientific">Vicia faba</name>
    <name type="common">Broad bean</name>
    <name type="synonym">Faba vulgaris</name>
    <dbReference type="NCBI Taxonomy" id="3906"/>
    <lineage>
        <taxon>Eukaryota</taxon>
        <taxon>Viridiplantae</taxon>
        <taxon>Streptophyta</taxon>
        <taxon>Embryophyta</taxon>
        <taxon>Tracheophyta</taxon>
        <taxon>Spermatophyta</taxon>
        <taxon>Magnoliopsida</taxon>
        <taxon>eudicotyledons</taxon>
        <taxon>Gunneridae</taxon>
        <taxon>Pentapetalae</taxon>
        <taxon>rosids</taxon>
        <taxon>fabids</taxon>
        <taxon>Fabales</taxon>
        <taxon>Fabaceae</taxon>
        <taxon>Papilionoideae</taxon>
        <taxon>50 kb inversion clade</taxon>
        <taxon>NPAAA clade</taxon>
        <taxon>Hologalegina</taxon>
        <taxon>IRL clade</taxon>
        <taxon>Fabeae</taxon>
        <taxon>Vicia</taxon>
    </lineage>
</organism>
<evidence type="ECO:0000256" key="1">
    <source>
        <dbReference type="SAM" id="Coils"/>
    </source>
</evidence>
<feature type="region of interest" description="Disordered" evidence="2">
    <location>
        <begin position="275"/>
        <end position="397"/>
    </location>
</feature>
<keyword evidence="5" id="KW-1185">Reference proteome</keyword>
<reference evidence="4 5" key="1">
    <citation type="submission" date="2023-01" db="EMBL/GenBank/DDBJ databases">
        <authorList>
            <person name="Kreplak J."/>
        </authorList>
    </citation>
    <scope>NUCLEOTIDE SEQUENCE [LARGE SCALE GENOMIC DNA]</scope>
</reference>
<feature type="coiled-coil region" evidence="1">
    <location>
        <begin position="429"/>
        <end position="486"/>
    </location>
</feature>
<feature type="compositionally biased region" description="Low complexity" evidence="2">
    <location>
        <begin position="292"/>
        <end position="304"/>
    </location>
</feature>
<evidence type="ECO:0000313" key="5">
    <source>
        <dbReference type="Proteomes" id="UP001157006"/>
    </source>
</evidence>
<dbReference type="InterPro" id="IPR044822">
    <property type="entry name" value="Myb_DNA-bind_4"/>
</dbReference>
<dbReference type="AlphaFoldDB" id="A0AAV0ZY09"/>
<accession>A0AAV0ZY09</accession>
<protein>
    <recommendedName>
        <fullName evidence="3">Myb/SANT-like DNA-binding domain-containing protein</fullName>
    </recommendedName>
</protein>
<feature type="domain" description="Myb/SANT-like DNA-binding" evidence="3">
    <location>
        <begin position="134"/>
        <end position="227"/>
    </location>
</feature>
<gene>
    <name evidence="4" type="ORF">VFH_III045280</name>
</gene>
<feature type="compositionally biased region" description="Low complexity" evidence="2">
    <location>
        <begin position="26"/>
        <end position="41"/>
    </location>
</feature>
<keyword evidence="1" id="KW-0175">Coiled coil</keyword>
<evidence type="ECO:0000259" key="3">
    <source>
        <dbReference type="Pfam" id="PF13837"/>
    </source>
</evidence>
<feature type="compositionally biased region" description="Polar residues" evidence="2">
    <location>
        <begin position="275"/>
        <end position="291"/>
    </location>
</feature>
<dbReference type="PANTHER" id="PTHR46327">
    <property type="entry name" value="F16F4.11 PROTEIN-RELATED"/>
    <property type="match status" value="1"/>
</dbReference>
<evidence type="ECO:0000256" key="2">
    <source>
        <dbReference type="SAM" id="MobiDB-lite"/>
    </source>
</evidence>
<sequence length="508" mass="58102">MDANGMFSPITTSGFVGVVDNNNSLQHQQQQQQNLSIQQQNPHHLHLSQGVSYAPHPHDTDTHHQQQQQQQQQLHQSMKHGYPPFSSSRNKQQQQQQQQQGSQVSDEIEDEPSFQADETSGGGDPKRKFSPWQRMKWTDTMVRLLIMAVYYIGDEGGSEGTDPMGNKKKASGLLQKKGKWKSVSRAMMEKGFYVSPQQCEDKFNDLNKRYKRVNDILGKGTACRVVENQNLMDSMDLTPKMKDEVRKLLNSKHLFFREMCAYHNSCGHAGGGSNVQLQQVEGGSGPTTPLNQPQQHQQQPQQQPCFHSTENGVGNLSGSGLRILKIGSGEAEEEEDEDEDDESEDFSDEDEDESGEGGSKCQIGHSNDQDEDENDGKPSRKRRRKGGFPVSMSSSSLPLMNQMNNEISGVFQDGGKSPWEKKQWIRNRILQLEEQKISYESQAFELEKQRLKWARYSSKKEREMKRAKLENERRRLENERMVLLIRKKEIELMNIQQQQHQQQQHSST</sequence>
<dbReference type="PANTHER" id="PTHR46327:SF2">
    <property type="entry name" value="SEQUENCE-SPECIFIC DNA BINDING TRANSCRIPTION FACTOR"/>
    <property type="match status" value="1"/>
</dbReference>
<evidence type="ECO:0000313" key="4">
    <source>
        <dbReference type="EMBL" id="CAI8602541.1"/>
    </source>
</evidence>
<dbReference type="Pfam" id="PF13837">
    <property type="entry name" value="Myb_DNA-bind_4"/>
    <property type="match status" value="1"/>
</dbReference>
<name>A0AAV0ZY09_VICFA</name>
<dbReference type="Gene3D" id="1.10.10.60">
    <property type="entry name" value="Homeodomain-like"/>
    <property type="match status" value="1"/>
</dbReference>
<feature type="region of interest" description="Disordered" evidence="2">
    <location>
        <begin position="26"/>
        <end position="131"/>
    </location>
</feature>
<feature type="compositionally biased region" description="Low complexity" evidence="2">
    <location>
        <begin position="65"/>
        <end position="76"/>
    </location>
</feature>
<feature type="compositionally biased region" description="Polar residues" evidence="2">
    <location>
        <begin position="305"/>
        <end position="318"/>
    </location>
</feature>
<dbReference type="Proteomes" id="UP001157006">
    <property type="component" value="Chromosome 3"/>
</dbReference>
<dbReference type="EMBL" id="OX451738">
    <property type="protein sequence ID" value="CAI8602541.1"/>
    <property type="molecule type" value="Genomic_DNA"/>
</dbReference>